<evidence type="ECO:0000256" key="1">
    <source>
        <dbReference type="SAM" id="Phobius"/>
    </source>
</evidence>
<keyword evidence="3" id="KW-1185">Reference proteome</keyword>
<dbReference type="Proteomes" id="UP000326912">
    <property type="component" value="Unassembled WGS sequence"/>
</dbReference>
<sequence>MSLPSFSQLILTAIAHDHTSADAKDVLEPLGARPQRAATVSGQKNVTKRPYLRAIGMLVAALCVLVLVVALLPQLTQTTIFNNSPTTQMNAAAPNFWVVDEKQTVVRNGSDIFAIKTIEGTAQGFRLYYAFRSAQAAEVPHIEVISLLPSHPGSTIHVATTSNHSEN</sequence>
<dbReference type="EMBL" id="BKZW01000004">
    <property type="protein sequence ID" value="GER91626.1"/>
    <property type="molecule type" value="Genomic_DNA"/>
</dbReference>
<keyword evidence="1" id="KW-0812">Transmembrane</keyword>
<protein>
    <submittedName>
        <fullName evidence="2">Uncharacterized protein</fullName>
    </submittedName>
</protein>
<dbReference type="AlphaFoldDB" id="A0A5J4L2E2"/>
<proteinExistence type="predicted"/>
<keyword evidence="1" id="KW-1133">Transmembrane helix</keyword>
<dbReference type="RefSeq" id="WP_162005690.1">
    <property type="nucleotide sequence ID" value="NZ_BKZW01000004.1"/>
</dbReference>
<comment type="caution">
    <text evidence="2">The sequence shown here is derived from an EMBL/GenBank/DDBJ whole genome shotgun (WGS) entry which is preliminary data.</text>
</comment>
<reference evidence="2 3" key="1">
    <citation type="submission" date="2019-10" db="EMBL/GenBank/DDBJ databases">
        <title>Dictyobacter vulcani sp. nov., within the class Ktedonobacteria, isolated from soil of volcanic Mt. Zao.</title>
        <authorList>
            <person name="Zheng Y."/>
            <person name="Wang C.M."/>
            <person name="Sakai Y."/>
            <person name="Abe K."/>
            <person name="Yokota A."/>
            <person name="Yabe S."/>
        </authorList>
    </citation>
    <scope>NUCLEOTIDE SEQUENCE [LARGE SCALE GENOMIC DNA]</scope>
    <source>
        <strain evidence="2 3">W12</strain>
    </source>
</reference>
<organism evidence="2 3">
    <name type="scientific">Dictyobacter vulcani</name>
    <dbReference type="NCBI Taxonomy" id="2607529"/>
    <lineage>
        <taxon>Bacteria</taxon>
        <taxon>Bacillati</taxon>
        <taxon>Chloroflexota</taxon>
        <taxon>Ktedonobacteria</taxon>
        <taxon>Ktedonobacterales</taxon>
        <taxon>Dictyobacteraceae</taxon>
        <taxon>Dictyobacter</taxon>
    </lineage>
</organism>
<gene>
    <name evidence="2" type="ORF">KDW_57880</name>
</gene>
<feature type="transmembrane region" description="Helical" evidence="1">
    <location>
        <begin position="51"/>
        <end position="72"/>
    </location>
</feature>
<evidence type="ECO:0000313" key="3">
    <source>
        <dbReference type="Proteomes" id="UP000326912"/>
    </source>
</evidence>
<keyword evidence="1" id="KW-0472">Membrane</keyword>
<accession>A0A5J4L2E2</accession>
<name>A0A5J4L2E2_9CHLR</name>
<evidence type="ECO:0000313" key="2">
    <source>
        <dbReference type="EMBL" id="GER91626.1"/>
    </source>
</evidence>